<gene>
    <name evidence="4" type="ORF">ACJRO7_036032</name>
</gene>
<comment type="caution">
    <text evidence="4">The sequence shown here is derived from an EMBL/GenBank/DDBJ whole genome shotgun (WGS) entry which is preliminary data.</text>
</comment>
<evidence type="ECO:0000256" key="1">
    <source>
        <dbReference type="ARBA" id="ARBA00022737"/>
    </source>
</evidence>
<dbReference type="PANTHER" id="PTHR24161:SF101">
    <property type="entry name" value="PROTEIN S-ACYLTRANSFERASE 23-RELATED"/>
    <property type="match status" value="1"/>
</dbReference>
<dbReference type="InterPro" id="IPR002110">
    <property type="entry name" value="Ankyrin_rpt"/>
</dbReference>
<evidence type="ECO:0000256" key="3">
    <source>
        <dbReference type="PROSITE-ProRule" id="PRU00023"/>
    </source>
</evidence>
<dbReference type="PROSITE" id="PS50297">
    <property type="entry name" value="ANK_REP_REGION"/>
    <property type="match status" value="1"/>
</dbReference>
<protein>
    <submittedName>
        <fullName evidence="4">Uncharacterized protein</fullName>
    </submittedName>
</protein>
<accession>A0ABD3JDN7</accession>
<keyword evidence="1" id="KW-0677">Repeat</keyword>
<name>A0ABD3JDN7_EUCGL</name>
<evidence type="ECO:0000313" key="4">
    <source>
        <dbReference type="EMBL" id="KAL3723953.1"/>
    </source>
</evidence>
<keyword evidence="2 3" id="KW-0040">ANK repeat</keyword>
<dbReference type="EMBL" id="JBJKBG010000009">
    <property type="protein sequence ID" value="KAL3723953.1"/>
    <property type="molecule type" value="Genomic_DNA"/>
</dbReference>
<evidence type="ECO:0000313" key="5">
    <source>
        <dbReference type="Proteomes" id="UP001634007"/>
    </source>
</evidence>
<dbReference type="SUPFAM" id="SSF48403">
    <property type="entry name" value="Ankyrin repeat"/>
    <property type="match status" value="1"/>
</dbReference>
<organism evidence="4 5">
    <name type="scientific">Eucalyptus globulus</name>
    <name type="common">Tasmanian blue gum</name>
    <dbReference type="NCBI Taxonomy" id="34317"/>
    <lineage>
        <taxon>Eukaryota</taxon>
        <taxon>Viridiplantae</taxon>
        <taxon>Streptophyta</taxon>
        <taxon>Embryophyta</taxon>
        <taxon>Tracheophyta</taxon>
        <taxon>Spermatophyta</taxon>
        <taxon>Magnoliopsida</taxon>
        <taxon>eudicotyledons</taxon>
        <taxon>Gunneridae</taxon>
        <taxon>Pentapetalae</taxon>
        <taxon>rosids</taxon>
        <taxon>malvids</taxon>
        <taxon>Myrtales</taxon>
        <taxon>Myrtaceae</taxon>
        <taxon>Myrtoideae</taxon>
        <taxon>Eucalypteae</taxon>
        <taxon>Eucalyptus</taxon>
    </lineage>
</organism>
<evidence type="ECO:0000256" key="2">
    <source>
        <dbReference type="ARBA" id="ARBA00023043"/>
    </source>
</evidence>
<dbReference type="Pfam" id="PF12796">
    <property type="entry name" value="Ank_2"/>
    <property type="match status" value="1"/>
</dbReference>
<dbReference type="Gene3D" id="1.25.40.20">
    <property type="entry name" value="Ankyrin repeat-containing domain"/>
    <property type="match status" value="1"/>
</dbReference>
<feature type="repeat" description="ANK" evidence="3">
    <location>
        <begin position="36"/>
        <end position="68"/>
    </location>
</feature>
<dbReference type="InterPro" id="IPR036770">
    <property type="entry name" value="Ankyrin_rpt-contain_sf"/>
</dbReference>
<reference evidence="4 5" key="1">
    <citation type="submission" date="2024-11" db="EMBL/GenBank/DDBJ databases">
        <title>Chromosome-level genome assembly of Eucalyptus globulus Labill. provides insights into its genome evolution.</title>
        <authorList>
            <person name="Li X."/>
        </authorList>
    </citation>
    <scope>NUCLEOTIDE SEQUENCE [LARGE SCALE GENOMIC DNA]</scope>
    <source>
        <strain evidence="4">CL2024</strain>
        <tissue evidence="4">Fresh tender leaves</tissue>
    </source>
</reference>
<sequence length="94" mass="10257">MLLGTNALRWAALNDFASVVQYIIGNGVKVNATDNLKQTALHWAAIRGSVAAAHMLLQNGAWVEASDMNGNRVLTRSLILVLIQSYSQLVTYRS</sequence>
<dbReference type="Proteomes" id="UP001634007">
    <property type="component" value="Unassembled WGS sequence"/>
</dbReference>
<dbReference type="PANTHER" id="PTHR24161">
    <property type="entry name" value="ANK_REP_REGION DOMAIN-CONTAINING PROTEIN-RELATED"/>
    <property type="match status" value="1"/>
</dbReference>
<dbReference type="PROSITE" id="PS50088">
    <property type="entry name" value="ANK_REPEAT"/>
    <property type="match status" value="2"/>
</dbReference>
<dbReference type="AlphaFoldDB" id="A0ABD3JDN7"/>
<keyword evidence="5" id="KW-1185">Reference proteome</keyword>
<proteinExistence type="predicted"/>
<feature type="repeat" description="ANK" evidence="3">
    <location>
        <begin position="3"/>
        <end position="35"/>
    </location>
</feature>
<dbReference type="SMART" id="SM00248">
    <property type="entry name" value="ANK"/>
    <property type="match status" value="2"/>
</dbReference>